<dbReference type="Pfam" id="PF00662">
    <property type="entry name" value="Proton_antipo_N"/>
    <property type="match status" value="1"/>
</dbReference>
<dbReference type="NCBIfam" id="NF005141">
    <property type="entry name" value="PRK06590.1"/>
    <property type="match status" value="1"/>
</dbReference>
<keyword evidence="6" id="KW-0997">Cell inner membrane</keyword>
<evidence type="ECO:0000256" key="14">
    <source>
        <dbReference type="ARBA" id="ARBA00025811"/>
    </source>
</evidence>
<keyword evidence="9" id="KW-1278">Translocase</keyword>
<keyword evidence="13 19" id="KW-0472">Membrane</keyword>
<evidence type="ECO:0000256" key="12">
    <source>
        <dbReference type="ARBA" id="ARBA00023075"/>
    </source>
</evidence>
<comment type="function">
    <text evidence="1">NDH-1 shuttles electrons from NADH, via FMN and iron-sulfur (Fe-S) centers, to quinones in the respiratory chain. The immediate electron acceptor for the enzyme in this species is believed to be ubiquinone. Couples the redox reaction to proton translocation (for every two electrons transferred, four hydrogen ions are translocated across the cytoplasmic membrane), and thus conserves the redox energy in a proton gradient.</text>
</comment>
<dbReference type="GO" id="GO:0048038">
    <property type="term" value="F:quinone binding"/>
    <property type="evidence" value="ECO:0007669"/>
    <property type="project" value="UniProtKB-KW"/>
</dbReference>
<dbReference type="GO" id="GO:0005886">
    <property type="term" value="C:plasma membrane"/>
    <property type="evidence" value="ECO:0007669"/>
    <property type="project" value="UniProtKB-SubCell"/>
</dbReference>
<dbReference type="GO" id="GO:0008137">
    <property type="term" value="F:NADH dehydrogenase (ubiquinone) activity"/>
    <property type="evidence" value="ECO:0007669"/>
    <property type="project" value="InterPro"/>
</dbReference>
<evidence type="ECO:0000256" key="10">
    <source>
        <dbReference type="ARBA" id="ARBA00022989"/>
    </source>
</evidence>
<comment type="subcellular location">
    <subcellularLocation>
        <location evidence="2">Cell inner membrane</location>
        <topology evidence="2">Multi-pass membrane protein</topology>
    </subcellularLocation>
    <subcellularLocation>
        <location evidence="18">Membrane</location>
        <topology evidence="18">Multi-pass membrane protein</topology>
    </subcellularLocation>
</comment>
<feature type="transmembrane region" description="Helical" evidence="19">
    <location>
        <begin position="252"/>
        <end position="270"/>
    </location>
</feature>
<evidence type="ECO:0000313" key="23">
    <source>
        <dbReference type="Proteomes" id="UP000019030"/>
    </source>
</evidence>
<evidence type="ECO:0000256" key="2">
    <source>
        <dbReference type="ARBA" id="ARBA00004429"/>
    </source>
</evidence>
<comment type="similarity">
    <text evidence="3">Belongs to the complex I subunit 5 family.</text>
</comment>
<dbReference type="PRINTS" id="PR01434">
    <property type="entry name" value="NADHDHGNASE5"/>
</dbReference>
<feature type="transmembrane region" description="Helical" evidence="19">
    <location>
        <begin position="90"/>
        <end position="110"/>
    </location>
</feature>
<dbReference type="GO" id="GO:0003954">
    <property type="term" value="F:NADH dehydrogenase activity"/>
    <property type="evidence" value="ECO:0007669"/>
    <property type="project" value="TreeGrafter"/>
</dbReference>
<dbReference type="eggNOG" id="COG1009">
    <property type="taxonomic scope" value="Bacteria"/>
</dbReference>
<evidence type="ECO:0000256" key="16">
    <source>
        <dbReference type="ARBA" id="ARBA00032795"/>
    </source>
</evidence>
<evidence type="ECO:0000256" key="8">
    <source>
        <dbReference type="ARBA" id="ARBA00022719"/>
    </source>
</evidence>
<keyword evidence="11" id="KW-0520">NAD</keyword>
<sequence>MNLLYLTILLPLIGFLLLAFSRGRWSENLAATVGVGSIGLAALVTVHVALDFYAQKATGAAFFEQNLWNWMTVGDFKIGVTLVLDGLSLTMLSVVTGVGFLIHMFASWYMRGEEGYSRFFAYTNLFIASMVILVLADNLLLMYLGWEGVGLCSYLLIGFYYKNPANGAAAMKAFIVTRVGDVFLAFALFILYHELGTLNIRELMVLAPEKLAIGDTAITWATLMLLGGAVGKSAQLPLQTWLADAMAGPTPVSALIHAATMVTAGVYLIARMHGLFLMAPEVLNLVGIVGAVTLLLAGFAALVQTDIKRVLAYSTMSQIGYMFLALGVQAWDAAIFHLMTHAFFKALLFLASGSVILACHHEQNIFKMGGLRKSIPLVYACFLVGGAALSALPMVTAGFFSKDEILAGALANGHVNLMVAGLVGALMTSLYTFRMIFIVFHGEEKIKAHAGKGITHHLPLLVLMVLSTFVGAMIVPPLKGVLPETTAMAHDSVLTLEIASGVVAIVGILLAAALWLGKRSLVNSIANSAPGRFFSTWWFHAWGFDWLYDKVFVKPYLGVAKLLQNDPLNSMMNLPAIFSRWGNRGLTVSENGQIRWYIASMGIGAVVVLALLILV</sequence>
<keyword evidence="23" id="KW-1185">Reference proteome</keyword>
<feature type="transmembrane region" description="Helical" evidence="19">
    <location>
        <begin position="377"/>
        <end position="397"/>
    </location>
</feature>
<feature type="transmembrane region" description="Helical" evidence="19">
    <location>
        <begin position="119"/>
        <end position="136"/>
    </location>
</feature>
<dbReference type="RefSeq" id="WP_024911396.1">
    <property type="nucleotide sequence ID" value="NZ_CP007044.2"/>
</dbReference>
<evidence type="ECO:0000256" key="11">
    <source>
        <dbReference type="ARBA" id="ARBA00023027"/>
    </source>
</evidence>
<dbReference type="Gene3D" id="1.20.5.2700">
    <property type="match status" value="1"/>
</dbReference>
<dbReference type="EMBL" id="CP007044">
    <property type="protein sequence ID" value="AHG18736.1"/>
    <property type="molecule type" value="Genomic_DNA"/>
</dbReference>
<evidence type="ECO:0000259" key="20">
    <source>
        <dbReference type="Pfam" id="PF00361"/>
    </source>
</evidence>
<protein>
    <recommendedName>
        <fullName evidence="4">NADH-quinone oxidoreductase subunit L</fullName>
    </recommendedName>
    <alternativeName>
        <fullName evidence="15">NADH dehydrogenase I subunit L</fullName>
    </alternativeName>
    <alternativeName>
        <fullName evidence="16">NDH-1 subunit L</fullName>
    </alternativeName>
</protein>
<keyword evidence="5" id="KW-1003">Cell membrane</keyword>
<feature type="transmembrane region" description="Helical" evidence="19">
    <location>
        <begin position="310"/>
        <end position="328"/>
    </location>
</feature>
<evidence type="ECO:0000256" key="19">
    <source>
        <dbReference type="SAM" id="Phobius"/>
    </source>
</evidence>
<feature type="domain" description="NADH:quinone oxidoreductase/Mrp antiporter transmembrane" evidence="20">
    <location>
        <begin position="136"/>
        <end position="428"/>
    </location>
</feature>
<evidence type="ECO:0000256" key="7">
    <source>
        <dbReference type="ARBA" id="ARBA00022692"/>
    </source>
</evidence>
<feature type="transmembrane region" description="Helical" evidence="19">
    <location>
        <begin position="594"/>
        <end position="614"/>
    </location>
</feature>
<evidence type="ECO:0000259" key="21">
    <source>
        <dbReference type="Pfam" id="PF00662"/>
    </source>
</evidence>
<feature type="transmembrane region" description="Helical" evidence="19">
    <location>
        <begin position="173"/>
        <end position="192"/>
    </location>
</feature>
<dbReference type="OrthoDB" id="9811798at2"/>
<keyword evidence="10 19" id="KW-1133">Transmembrane helix</keyword>
<dbReference type="GO" id="GO:0042773">
    <property type="term" value="P:ATP synthesis coupled electron transport"/>
    <property type="evidence" value="ECO:0007669"/>
    <property type="project" value="InterPro"/>
</dbReference>
<name>W0L4T7_9GAMM</name>
<feature type="transmembrane region" description="Helical" evidence="19">
    <location>
        <begin position="142"/>
        <end position="161"/>
    </location>
</feature>
<reference evidence="22 23" key="2">
    <citation type="submission" date="2015-03" db="EMBL/GenBank/DDBJ databases">
        <authorList>
            <person name="Chan K.-G."/>
        </authorList>
    </citation>
    <scope>NUCLEOTIDE SEQUENCE [LARGE SCALE GENOMIC DNA]</scope>
    <source>
        <strain evidence="22 23">RB-25</strain>
    </source>
</reference>
<dbReference type="Proteomes" id="UP000019030">
    <property type="component" value="Chromosome"/>
</dbReference>
<keyword evidence="12 22" id="KW-0830">Ubiquinone</keyword>
<dbReference type="GO" id="GO:0015990">
    <property type="term" value="P:electron transport coupled proton transport"/>
    <property type="evidence" value="ECO:0007669"/>
    <property type="project" value="TreeGrafter"/>
</dbReference>
<evidence type="ECO:0000313" key="22">
    <source>
        <dbReference type="EMBL" id="AHG18736.1"/>
    </source>
</evidence>
<evidence type="ECO:0000256" key="1">
    <source>
        <dbReference type="ARBA" id="ARBA00002378"/>
    </source>
</evidence>
<dbReference type="NCBIfam" id="TIGR01974">
    <property type="entry name" value="NDH_I_L"/>
    <property type="match status" value="1"/>
</dbReference>
<dbReference type="STRING" id="1441930.Z042_03265"/>
<evidence type="ECO:0000256" key="4">
    <source>
        <dbReference type="ARBA" id="ARBA00019904"/>
    </source>
</evidence>
<dbReference type="FunFam" id="1.20.5.2700:FF:000001">
    <property type="entry name" value="NADH-quinone oxidoreductase, L subunit"/>
    <property type="match status" value="1"/>
</dbReference>
<feature type="transmembrane region" description="Helical" evidence="19">
    <location>
        <begin position="334"/>
        <end position="357"/>
    </location>
</feature>
<dbReference type="PATRIC" id="fig|1441930.4.peg.658"/>
<evidence type="ECO:0000256" key="6">
    <source>
        <dbReference type="ARBA" id="ARBA00022519"/>
    </source>
</evidence>
<dbReference type="KEGG" id="sfo:Z042_03265"/>
<evidence type="ECO:0000256" key="3">
    <source>
        <dbReference type="ARBA" id="ARBA00008200"/>
    </source>
</evidence>
<dbReference type="PANTHER" id="PTHR42829:SF2">
    <property type="entry name" value="NADH-UBIQUINONE OXIDOREDUCTASE CHAIN 5"/>
    <property type="match status" value="1"/>
</dbReference>
<dbReference type="InterPro" id="IPR003945">
    <property type="entry name" value="NU5C-like"/>
</dbReference>
<comment type="subunit">
    <text evidence="14">Composed of 13 different subunits. Subunits NuoA, H, J, K, L, M, N constitute the membrane sector of the complex.</text>
</comment>
<dbReference type="InterPro" id="IPR001516">
    <property type="entry name" value="Proton_antipo_N"/>
</dbReference>
<dbReference type="InterPro" id="IPR018393">
    <property type="entry name" value="NADHpl_OxRdtase_5_subgr"/>
</dbReference>
<feature type="transmembrane region" description="Helical" evidence="19">
    <location>
        <begin position="417"/>
        <end position="437"/>
    </location>
</feature>
<accession>W0L4T7</accession>
<evidence type="ECO:0000256" key="13">
    <source>
        <dbReference type="ARBA" id="ARBA00023136"/>
    </source>
</evidence>
<dbReference type="AlphaFoldDB" id="W0L4T7"/>
<keyword evidence="8" id="KW-0874">Quinone</keyword>
<dbReference type="HOGENOM" id="CLU_007100_6_2_6"/>
<evidence type="ECO:0000256" key="9">
    <source>
        <dbReference type="ARBA" id="ARBA00022967"/>
    </source>
</evidence>
<evidence type="ECO:0000256" key="5">
    <source>
        <dbReference type="ARBA" id="ARBA00022475"/>
    </source>
</evidence>
<gene>
    <name evidence="22" type="ORF">Z042_03265</name>
</gene>
<dbReference type="PANTHER" id="PTHR42829">
    <property type="entry name" value="NADH-UBIQUINONE OXIDOREDUCTASE CHAIN 5"/>
    <property type="match status" value="1"/>
</dbReference>
<feature type="transmembrane region" description="Helical" evidence="19">
    <location>
        <begin position="498"/>
        <end position="517"/>
    </location>
</feature>
<evidence type="ECO:0000256" key="15">
    <source>
        <dbReference type="ARBA" id="ARBA00031571"/>
    </source>
</evidence>
<keyword evidence="7 18" id="KW-0812">Transmembrane</keyword>
<dbReference type="PRINTS" id="PR01435">
    <property type="entry name" value="NPOXDRDTASE5"/>
</dbReference>
<reference evidence="22 23" key="1">
    <citation type="submission" date="2014-01" db="EMBL/GenBank/DDBJ databases">
        <title>Isolation of Serratia multitudinisentens RB-25 from Ex-Landfill site.</title>
        <authorList>
            <person name="Robson E.H.J."/>
        </authorList>
    </citation>
    <scope>NUCLEOTIDE SEQUENCE [LARGE SCALE GENOMIC DNA]</scope>
    <source>
        <strain evidence="22 23">RB-25</strain>
    </source>
</reference>
<dbReference type="InterPro" id="IPR001750">
    <property type="entry name" value="ND/Mrp_TM"/>
</dbReference>
<evidence type="ECO:0000256" key="17">
    <source>
        <dbReference type="ARBA" id="ARBA00047712"/>
    </source>
</evidence>
<proteinExistence type="inferred from homology"/>
<feature type="transmembrane region" description="Helical" evidence="19">
    <location>
        <begin position="458"/>
        <end position="478"/>
    </location>
</feature>
<evidence type="ECO:0000256" key="18">
    <source>
        <dbReference type="RuleBase" id="RU000320"/>
    </source>
</evidence>
<feature type="transmembrane region" description="Helical" evidence="19">
    <location>
        <begin position="282"/>
        <end position="303"/>
    </location>
</feature>
<feature type="transmembrane region" description="Helical" evidence="19">
    <location>
        <begin position="212"/>
        <end position="231"/>
    </location>
</feature>
<comment type="catalytic activity">
    <reaction evidence="17">
        <text>a quinone + NADH + 5 H(+)(in) = a quinol + NAD(+) + 4 H(+)(out)</text>
        <dbReference type="Rhea" id="RHEA:57888"/>
        <dbReference type="ChEBI" id="CHEBI:15378"/>
        <dbReference type="ChEBI" id="CHEBI:24646"/>
        <dbReference type="ChEBI" id="CHEBI:57540"/>
        <dbReference type="ChEBI" id="CHEBI:57945"/>
        <dbReference type="ChEBI" id="CHEBI:132124"/>
    </reaction>
</comment>
<organism evidence="22 23">
    <name type="scientific">Chania multitudinisentens RB-25</name>
    <dbReference type="NCBI Taxonomy" id="1441930"/>
    <lineage>
        <taxon>Bacteria</taxon>
        <taxon>Pseudomonadati</taxon>
        <taxon>Pseudomonadota</taxon>
        <taxon>Gammaproteobacteria</taxon>
        <taxon>Enterobacterales</taxon>
        <taxon>Yersiniaceae</taxon>
        <taxon>Chania</taxon>
    </lineage>
</organism>
<feature type="transmembrane region" description="Helical" evidence="19">
    <location>
        <begin position="33"/>
        <end position="54"/>
    </location>
</feature>
<dbReference type="Pfam" id="PF00361">
    <property type="entry name" value="Proton_antipo_M"/>
    <property type="match status" value="1"/>
</dbReference>
<feature type="domain" description="NADH-Ubiquinone oxidoreductase (complex I) chain 5 N-terminal" evidence="21">
    <location>
        <begin position="70"/>
        <end position="120"/>
    </location>
</feature>